<dbReference type="SUPFAM" id="SSF55973">
    <property type="entry name" value="S-adenosylmethionine synthetase"/>
    <property type="match status" value="3"/>
</dbReference>
<evidence type="ECO:0000256" key="11">
    <source>
        <dbReference type="RuleBase" id="RU004462"/>
    </source>
</evidence>
<comment type="catalytic activity">
    <reaction evidence="10">
        <text>L-methionine + ATP + H2O = S-adenosyl-L-methionine + phosphate + diphosphate</text>
        <dbReference type="Rhea" id="RHEA:21080"/>
        <dbReference type="ChEBI" id="CHEBI:15377"/>
        <dbReference type="ChEBI" id="CHEBI:30616"/>
        <dbReference type="ChEBI" id="CHEBI:33019"/>
        <dbReference type="ChEBI" id="CHEBI:43474"/>
        <dbReference type="ChEBI" id="CHEBI:57844"/>
        <dbReference type="ChEBI" id="CHEBI:59789"/>
        <dbReference type="EC" id="2.5.1.6"/>
    </reaction>
</comment>
<dbReference type="Proteomes" id="UP000054051">
    <property type="component" value="Unassembled WGS sequence"/>
</dbReference>
<dbReference type="GO" id="GO:0006730">
    <property type="term" value="P:one-carbon metabolic process"/>
    <property type="evidence" value="ECO:0007669"/>
    <property type="project" value="UniProtKB-KW"/>
</dbReference>
<comment type="pathway">
    <text evidence="1 10">Amino-acid biosynthesis; S-adenosyl-L-methionine biosynthesis; S-adenosyl-L-methionine from L-methionine: step 1/1.</text>
</comment>
<evidence type="ECO:0000313" key="15">
    <source>
        <dbReference type="EMBL" id="CCD30347.1"/>
    </source>
</evidence>
<keyword evidence="9 10" id="KW-0630">Potassium</keyword>
<dbReference type="GO" id="GO:0000287">
    <property type="term" value="F:magnesium ion binding"/>
    <property type="evidence" value="ECO:0007669"/>
    <property type="project" value="UniProtKB-UniRule"/>
</dbReference>
<organism evidence="15 16">
    <name type="scientific">Candidatus Glomeribacter gigasporarum BEG34</name>
    <dbReference type="NCBI Taxonomy" id="1070319"/>
    <lineage>
        <taxon>Bacteria</taxon>
        <taxon>Pseudomonadati</taxon>
        <taxon>Pseudomonadota</taxon>
        <taxon>Betaproteobacteria</taxon>
        <taxon>Burkholderiales</taxon>
        <taxon>Burkholderiaceae</taxon>
        <taxon>Candidatus Glomeribacter</taxon>
    </lineage>
</organism>
<evidence type="ECO:0000256" key="6">
    <source>
        <dbReference type="ARBA" id="ARBA00022741"/>
    </source>
</evidence>
<feature type="domain" description="S-adenosylmethionine synthetase C-terminal" evidence="14">
    <location>
        <begin position="238"/>
        <end position="376"/>
    </location>
</feature>
<feature type="binding site" description="in other chain" evidence="10">
    <location>
        <begin position="169"/>
        <end position="171"/>
    </location>
    <ligand>
        <name>ATP</name>
        <dbReference type="ChEBI" id="CHEBI:30616"/>
        <note>ligand shared between two neighboring subunits</note>
    </ligand>
</feature>
<keyword evidence="16" id="KW-1185">Reference proteome</keyword>
<evidence type="ECO:0000256" key="10">
    <source>
        <dbReference type="HAMAP-Rule" id="MF_00086"/>
    </source>
</evidence>
<keyword evidence="6 10" id="KW-0547">Nucleotide-binding</keyword>
<feature type="binding site" description="in other chain" evidence="10">
    <location>
        <begin position="250"/>
        <end position="251"/>
    </location>
    <ligand>
        <name>ATP</name>
        <dbReference type="ChEBI" id="CHEBI:30616"/>
        <note>ligand shared between two neighboring subunits</note>
    </ligand>
</feature>
<dbReference type="EC" id="2.5.1.6" evidence="10"/>
<dbReference type="FunFam" id="3.30.300.10:FF:000004">
    <property type="entry name" value="S-adenosylmethionine synthase"/>
    <property type="match status" value="1"/>
</dbReference>
<evidence type="ECO:0000259" key="14">
    <source>
        <dbReference type="Pfam" id="PF02773"/>
    </source>
</evidence>
<evidence type="ECO:0000256" key="8">
    <source>
        <dbReference type="ARBA" id="ARBA00022842"/>
    </source>
</evidence>
<dbReference type="NCBIfam" id="TIGR01034">
    <property type="entry name" value="metK"/>
    <property type="match status" value="1"/>
</dbReference>
<dbReference type="GO" id="GO:0005737">
    <property type="term" value="C:cytoplasm"/>
    <property type="evidence" value="ECO:0007669"/>
    <property type="project" value="UniProtKB-SubCell"/>
</dbReference>
<sequence>MKWAITHSSPLNPYRKGHPDKVADQISDAILDALLAHDPDSRVATETLCKTNLVVLAGEITTRARVDYIQIARNTLKRIGYDHADFGIDHRNCTVLLAYDGQSPDIAQGVDSAHDNALDQGASDQGLMFGYACNETPEGMPLPIHLAHRLVERQSELRRSGRLPWLRPDAKSQVTIHYVNGQPHRIDTVVLSTQHAPEIRLEQVREAVIEEIIAPALPAALIKGGIRYLVNPTGRFVIGGPRSDCGLTGRKIMVDTYGGAAPHGGGAFSGKDPSKVDRSAAYAGRYIAKNIVAAGLAARCLIQISYAIGVAQPTSIMVNTFGTGRISEAAIIGLVRAHFDLRPKGIIQMLNLLRPIYAKTAAYGHFGRALPEFSWECTDTAAALADASGVQIAA</sequence>
<feature type="binding site" evidence="10">
    <location>
        <position position="244"/>
    </location>
    <ligand>
        <name>ATP</name>
        <dbReference type="ChEBI" id="CHEBI:30616"/>
        <note>ligand shared between two neighboring subunits</note>
    </ligand>
</feature>
<dbReference type="InterPro" id="IPR022629">
    <property type="entry name" value="S-AdoMet_synt_central"/>
</dbReference>
<keyword evidence="8 10" id="KW-0460">Magnesium</keyword>
<evidence type="ECO:0000256" key="2">
    <source>
        <dbReference type="ARBA" id="ARBA00009685"/>
    </source>
</evidence>
<dbReference type="Pfam" id="PF02772">
    <property type="entry name" value="S-AdoMet_synt_M"/>
    <property type="match status" value="1"/>
</dbReference>
<dbReference type="GO" id="GO:0004478">
    <property type="term" value="F:methionine adenosyltransferase activity"/>
    <property type="evidence" value="ECO:0007669"/>
    <property type="project" value="UniProtKB-UniRule"/>
</dbReference>
<feature type="domain" description="S-adenosylmethionine synthetase central" evidence="13">
    <location>
        <begin position="119"/>
        <end position="236"/>
    </location>
</feature>
<comment type="function">
    <text evidence="10">Catalyzes the formation of S-adenosylmethionine (AdoMet) from methionine and ATP. The overall synthetic reaction is composed of two sequential steps, AdoMet formation and the subsequent tripolyphosphate hydrolysis which occurs prior to release of AdoMet from the enzyme.</text>
</comment>
<evidence type="ECO:0000256" key="1">
    <source>
        <dbReference type="ARBA" id="ARBA00005224"/>
    </source>
</evidence>
<evidence type="ECO:0000256" key="5">
    <source>
        <dbReference type="ARBA" id="ARBA00022723"/>
    </source>
</evidence>
<dbReference type="UniPathway" id="UPA00315">
    <property type="reaction ID" value="UER00080"/>
</dbReference>
<comment type="cofactor">
    <cofactor evidence="10">
        <name>Mg(2+)</name>
        <dbReference type="ChEBI" id="CHEBI:18420"/>
    </cofactor>
    <text evidence="10">Binds 2 divalent ions per subunit.</text>
</comment>
<dbReference type="PIRSF" id="PIRSF000497">
    <property type="entry name" value="MAT"/>
    <property type="match status" value="1"/>
</dbReference>
<comment type="similarity">
    <text evidence="2 10 11">Belongs to the AdoMet synthase family.</text>
</comment>
<name>G2JC40_9BURK</name>
<gene>
    <name evidence="10 15" type="primary">metK</name>
    <name evidence="15" type="ORF">CAGGBEG34_910003</name>
</gene>
<evidence type="ECO:0000259" key="12">
    <source>
        <dbReference type="Pfam" id="PF00438"/>
    </source>
</evidence>
<evidence type="ECO:0000256" key="9">
    <source>
        <dbReference type="ARBA" id="ARBA00022958"/>
    </source>
</evidence>
<dbReference type="STRING" id="1070319.CAGGBEG34_910003"/>
<comment type="cofactor">
    <cofactor evidence="10">
        <name>K(+)</name>
        <dbReference type="ChEBI" id="CHEBI:29103"/>
    </cofactor>
    <text evidence="10">Binds 1 potassium ion per subunit.</text>
</comment>
<comment type="subcellular location">
    <subcellularLocation>
        <location evidence="10">Cytoplasm</location>
    </subcellularLocation>
</comment>
<dbReference type="eggNOG" id="COG0192">
    <property type="taxonomic scope" value="Bacteria"/>
</dbReference>
<dbReference type="EMBL" id="CAFB01000115">
    <property type="protein sequence ID" value="CCD30347.1"/>
    <property type="molecule type" value="Genomic_DNA"/>
</dbReference>
<keyword evidence="4 10" id="KW-0808">Transferase</keyword>
<dbReference type="InterPro" id="IPR002133">
    <property type="entry name" value="S-AdoMet_synthetase"/>
</dbReference>
<dbReference type="Gene3D" id="3.30.300.10">
    <property type="match status" value="3"/>
</dbReference>
<dbReference type="HAMAP" id="MF_00086">
    <property type="entry name" value="S_AdoMet_synth1"/>
    <property type="match status" value="1"/>
</dbReference>
<comment type="subunit">
    <text evidence="10">Homotetramer; dimer of dimers.</text>
</comment>
<feature type="binding site" description="in other chain" evidence="10">
    <location>
        <position position="102"/>
    </location>
    <ligand>
        <name>L-methionine</name>
        <dbReference type="ChEBI" id="CHEBI:57844"/>
        <note>ligand shared between two neighboring subunits</note>
    </ligand>
</feature>
<dbReference type="FunFam" id="3.30.300.10:FF:000003">
    <property type="entry name" value="S-adenosylmethionine synthase"/>
    <property type="match status" value="1"/>
</dbReference>
<feature type="binding site" description="in other chain" evidence="10">
    <location>
        <position position="59"/>
    </location>
    <ligand>
        <name>L-methionine</name>
        <dbReference type="ChEBI" id="CHEBI:57844"/>
        <note>ligand shared between two neighboring subunits</note>
    </ligand>
</feature>
<dbReference type="PROSITE" id="PS00377">
    <property type="entry name" value="ADOMET_SYNTHASE_2"/>
    <property type="match status" value="1"/>
</dbReference>
<feature type="binding site" evidence="10">
    <location>
        <position position="271"/>
    </location>
    <ligand>
        <name>ATP</name>
        <dbReference type="ChEBI" id="CHEBI:30616"/>
        <note>ligand shared between two neighboring subunits</note>
    </ligand>
</feature>
<evidence type="ECO:0000259" key="13">
    <source>
        <dbReference type="Pfam" id="PF02772"/>
    </source>
</evidence>
<protein>
    <recommendedName>
        <fullName evidence="10">S-adenosylmethionine synthase</fullName>
        <shortName evidence="10">AdoMet synthase</shortName>
        <ecNumber evidence="10">2.5.1.6</ecNumber>
    </recommendedName>
    <alternativeName>
        <fullName evidence="10">MAT</fullName>
    </alternativeName>
    <alternativeName>
        <fullName evidence="10">Methionine adenosyltransferase</fullName>
    </alternativeName>
</protein>
<keyword evidence="3 10" id="KW-0554">One-carbon metabolism</keyword>
<dbReference type="InterPro" id="IPR022636">
    <property type="entry name" value="S-AdoMet_synthetase_sfam"/>
</dbReference>
<feature type="region of interest" description="Flexible loop" evidence="10">
    <location>
        <begin position="102"/>
        <end position="112"/>
    </location>
</feature>
<keyword evidence="5 10" id="KW-0479">Metal-binding</keyword>
<evidence type="ECO:0000313" key="16">
    <source>
        <dbReference type="Proteomes" id="UP000054051"/>
    </source>
</evidence>
<feature type="binding site" evidence="10">
    <location>
        <position position="46"/>
    </location>
    <ligand>
        <name>K(+)</name>
        <dbReference type="ChEBI" id="CHEBI:29103"/>
    </ligand>
</feature>
<dbReference type="Pfam" id="PF02773">
    <property type="entry name" value="S-AdoMet_synt_C"/>
    <property type="match status" value="1"/>
</dbReference>
<dbReference type="CDD" id="cd18079">
    <property type="entry name" value="S-AdoMet_synt"/>
    <property type="match status" value="1"/>
</dbReference>
<feature type="domain" description="S-adenosylmethionine synthetase N-terminal" evidence="12">
    <location>
        <begin position="16"/>
        <end position="104"/>
    </location>
</feature>
<evidence type="ECO:0000256" key="4">
    <source>
        <dbReference type="ARBA" id="ARBA00022679"/>
    </source>
</evidence>
<keyword evidence="7 10" id="KW-0067">ATP-binding</keyword>
<feature type="binding site" description="in other chain" evidence="10">
    <location>
        <begin position="235"/>
        <end position="236"/>
    </location>
    <ligand>
        <name>ATP</name>
        <dbReference type="ChEBI" id="CHEBI:30616"/>
        <note>ligand shared between two neighboring subunits</note>
    </ligand>
</feature>
<dbReference type="AlphaFoldDB" id="G2JC40"/>
<dbReference type="InterPro" id="IPR022630">
    <property type="entry name" value="S-AdoMet_synt_C"/>
</dbReference>
<feature type="binding site" description="in other chain" evidence="10">
    <location>
        <position position="18"/>
    </location>
    <ligand>
        <name>ATP</name>
        <dbReference type="ChEBI" id="CHEBI:30616"/>
        <note>ligand shared between two neighboring subunits</note>
    </ligand>
</feature>
<feature type="binding site" evidence="10">
    <location>
        <position position="267"/>
    </location>
    <ligand>
        <name>ATP</name>
        <dbReference type="ChEBI" id="CHEBI:30616"/>
        <note>ligand shared between two neighboring subunits</note>
    </ligand>
</feature>
<proteinExistence type="inferred from homology"/>
<dbReference type="GO" id="GO:0005524">
    <property type="term" value="F:ATP binding"/>
    <property type="evidence" value="ECO:0007669"/>
    <property type="project" value="UniProtKB-UniRule"/>
</dbReference>
<feature type="binding site" evidence="10">
    <location>
        <position position="244"/>
    </location>
    <ligand>
        <name>L-methionine</name>
        <dbReference type="ChEBI" id="CHEBI:57844"/>
        <note>ligand shared between two neighboring subunits</note>
    </ligand>
</feature>
<accession>G2JC40</accession>
<evidence type="ECO:0000256" key="7">
    <source>
        <dbReference type="ARBA" id="ARBA00022840"/>
    </source>
</evidence>
<evidence type="ECO:0000256" key="3">
    <source>
        <dbReference type="ARBA" id="ARBA00022563"/>
    </source>
</evidence>
<dbReference type="InterPro" id="IPR022628">
    <property type="entry name" value="S-AdoMet_synt_N"/>
</dbReference>
<reference evidence="15 16" key="1">
    <citation type="submission" date="2011-08" db="EMBL/GenBank/DDBJ databases">
        <title>The genome of the obligate endobacterium of an arbuscular mycorrhizal fungus reveals an interphylum network of nutritional interactions.</title>
        <authorList>
            <person name="Ghignone S."/>
            <person name="Salvioli A."/>
            <person name="Anca I."/>
            <person name="Lumini E."/>
            <person name="Ortu G."/>
            <person name="Petiti L."/>
            <person name="Cruveiller S."/>
            <person name="Bianciotto V."/>
            <person name="Piffanelli P."/>
            <person name="Lanfranco L."/>
            <person name="Bonfante P."/>
        </authorList>
    </citation>
    <scope>NUCLEOTIDE SEQUENCE [LARGE SCALE GENOMIC DNA]</scope>
    <source>
        <strain evidence="15 16">BEG34</strain>
    </source>
</reference>
<feature type="binding site" description="in other chain" evidence="10">
    <location>
        <position position="275"/>
    </location>
    <ligand>
        <name>L-methionine</name>
        <dbReference type="ChEBI" id="CHEBI:57844"/>
        <note>ligand shared between two neighboring subunits</note>
    </ligand>
</feature>
<dbReference type="PANTHER" id="PTHR11964">
    <property type="entry name" value="S-ADENOSYLMETHIONINE SYNTHETASE"/>
    <property type="match status" value="1"/>
</dbReference>
<keyword evidence="10" id="KW-0963">Cytoplasm</keyword>
<dbReference type="GO" id="GO:0006556">
    <property type="term" value="P:S-adenosylmethionine biosynthetic process"/>
    <property type="evidence" value="ECO:0007669"/>
    <property type="project" value="UniProtKB-UniRule"/>
</dbReference>
<dbReference type="Pfam" id="PF00438">
    <property type="entry name" value="S-AdoMet_synt_N"/>
    <property type="match status" value="1"/>
</dbReference>
<comment type="caution">
    <text evidence="15">The sequence shown here is derived from an EMBL/GenBank/DDBJ whole genome shotgun (WGS) entry which is preliminary data.</text>
</comment>
<dbReference type="InterPro" id="IPR022631">
    <property type="entry name" value="ADOMET_SYNTHASE_CS"/>
</dbReference>
<feature type="binding site" evidence="10">
    <location>
        <position position="20"/>
    </location>
    <ligand>
        <name>Mg(2+)</name>
        <dbReference type="ChEBI" id="CHEBI:18420"/>
    </ligand>
</feature>